<sequence>MTVVAFVLATVAGIASTMPSIVAAAALASTTVLIMGGTGHPLSTAADTISYVKQYMGAAVGNFVSPSSGVPIGIPSGPYNSVAVITPQEHAPNYGTLSLRQSVMEGLAALDSCITSDACDHNTEVGSTAPSPSDTFVVFGYSQSAAIAMLEKARLAAEFGTGEGPSVSFVTIGGARPNGGLVARDATGLVTALLLGVTRDELIIDPAPTDTRYSSVDIALQYDGFADFPLNPLNLLAALNAYMGISLLHPAYGEHHLDEPGVMDQGRYGDTGYYLIPAEVLPLLAPVANVPLIGSALADSWDPVLRVLVESAYDRSVSPGVPTPFDLAYSEDLVRLAWNVLVAIPVGMDNGVENLFGFRPLGTQRPGAYGVGGDDIDFAAVEPTDVSTVRSALPATSSTPETESTADLPDEPVAIETVSDAFDVDPPEPVTAPGTESSLSTTESTDKPVAADEEAIDGLTAAEPVTESAENSAGTSSESDSAEANSDDASGSGADAAPST</sequence>
<organism evidence="4 5">
    <name type="scientific">Mycolicibacterium iranicum</name>
    <name type="common">Mycobacterium iranicum</name>
    <dbReference type="NCBI Taxonomy" id="912594"/>
    <lineage>
        <taxon>Bacteria</taxon>
        <taxon>Bacillati</taxon>
        <taxon>Actinomycetota</taxon>
        <taxon>Actinomycetes</taxon>
        <taxon>Mycobacteriales</taxon>
        <taxon>Mycobacteriaceae</taxon>
        <taxon>Mycolicibacterium</taxon>
    </lineage>
</organism>
<feature type="region of interest" description="Disordered" evidence="1">
    <location>
        <begin position="388"/>
        <end position="500"/>
    </location>
</feature>
<comment type="caution">
    <text evidence="4">The sequence shown here is derived from an EMBL/GenBank/DDBJ whole genome shotgun (WGS) entry which is preliminary data.</text>
</comment>
<dbReference type="AlphaFoldDB" id="A0A178LUA9"/>
<dbReference type="InterPro" id="IPR013228">
    <property type="entry name" value="PE-PPE_C"/>
</dbReference>
<feature type="chain" id="PRO_5038421906" description="PE-PPE domain-containing protein" evidence="2">
    <location>
        <begin position="24"/>
        <end position="500"/>
    </location>
</feature>
<evidence type="ECO:0000259" key="3">
    <source>
        <dbReference type="Pfam" id="PF08237"/>
    </source>
</evidence>
<evidence type="ECO:0000256" key="2">
    <source>
        <dbReference type="SAM" id="SignalP"/>
    </source>
</evidence>
<protein>
    <recommendedName>
        <fullName evidence="3">PE-PPE domain-containing protein</fullName>
    </recommendedName>
</protein>
<name>A0A178LUA9_MYCIR</name>
<dbReference type="Gene3D" id="3.40.50.1820">
    <property type="entry name" value="alpha/beta hydrolase"/>
    <property type="match status" value="1"/>
</dbReference>
<feature type="signal peptide" evidence="2">
    <location>
        <begin position="1"/>
        <end position="23"/>
    </location>
</feature>
<proteinExistence type="predicted"/>
<keyword evidence="2" id="KW-0732">Signal</keyword>
<reference evidence="4 5" key="1">
    <citation type="submission" date="2016-04" db="EMBL/GenBank/DDBJ databases">
        <title>Draft Genome Sequences of Staphylococcus capitis Strain H36, S. capitis Strain H65, S. cohnii Strain H62, S. hominis Strain H69, Mycobacterium iranicum Strain H39, Plantibacter sp. Strain H53, Pseudomonas oryzihabitans Strain H72, and Microbacterium sp. Strain H83, isolated from residential settings.</title>
        <authorList>
            <person name="Lymperopoulou D."/>
            <person name="Adams R.I."/>
            <person name="Lindow S."/>
            <person name="Coil D.A."/>
            <person name="Jospin G."/>
            <person name="Eisen J.A."/>
        </authorList>
    </citation>
    <scope>NUCLEOTIDE SEQUENCE [LARGE SCALE GENOMIC DNA]</scope>
    <source>
        <strain evidence="4 5">H39</strain>
    </source>
</reference>
<feature type="compositionally biased region" description="Low complexity" evidence="1">
    <location>
        <begin position="476"/>
        <end position="500"/>
    </location>
</feature>
<gene>
    <name evidence="4" type="ORF">A4X20_21990</name>
</gene>
<evidence type="ECO:0000256" key="1">
    <source>
        <dbReference type="SAM" id="MobiDB-lite"/>
    </source>
</evidence>
<dbReference type="InterPro" id="IPR029058">
    <property type="entry name" value="AB_hydrolase_fold"/>
</dbReference>
<evidence type="ECO:0000313" key="5">
    <source>
        <dbReference type="Proteomes" id="UP000078396"/>
    </source>
</evidence>
<accession>A0A178LUA9</accession>
<dbReference type="EMBL" id="LWCS01000026">
    <property type="protein sequence ID" value="OAN37606.1"/>
    <property type="molecule type" value="Genomic_DNA"/>
</dbReference>
<dbReference type="Proteomes" id="UP000078396">
    <property type="component" value="Unassembled WGS sequence"/>
</dbReference>
<feature type="domain" description="PE-PPE" evidence="3">
    <location>
        <begin position="79"/>
        <end position="314"/>
    </location>
</feature>
<evidence type="ECO:0000313" key="4">
    <source>
        <dbReference type="EMBL" id="OAN37606.1"/>
    </source>
</evidence>
<dbReference type="Pfam" id="PF08237">
    <property type="entry name" value="PE-PPE"/>
    <property type="match status" value="1"/>
</dbReference>
<feature type="compositionally biased region" description="Low complexity" evidence="1">
    <location>
        <begin position="394"/>
        <end position="406"/>
    </location>
</feature>